<dbReference type="EMBL" id="JH712186">
    <property type="protein sequence ID" value="EFO22799.2"/>
    <property type="molecule type" value="Genomic_DNA"/>
</dbReference>
<dbReference type="GeneID" id="9943096"/>
<evidence type="ECO:0000313" key="2">
    <source>
        <dbReference type="EMBL" id="EFO22799.2"/>
    </source>
</evidence>
<dbReference type="KEGG" id="loa:LOAG_05684"/>
<evidence type="ECO:0000256" key="1">
    <source>
        <dbReference type="SAM" id="Phobius"/>
    </source>
</evidence>
<dbReference type="OMA" id="HYTAYPY"/>
<keyword evidence="1" id="KW-0812">Transmembrane</keyword>
<keyword evidence="1" id="KW-0472">Membrane</keyword>
<dbReference type="Proteomes" id="UP000095285">
    <property type="component" value="Unassembled WGS sequence"/>
</dbReference>
<keyword evidence="3" id="KW-1185">Reference proteome</keyword>
<gene>
    <name evidence="2 4" type="ORF">LOAG_05684</name>
</gene>
<dbReference type="CTD" id="9943096"/>
<name>A0A1I7VXB1_LOALO</name>
<dbReference type="WBParaSite" id="EN70_7312">
    <property type="protein sequence ID" value="EN70_7312"/>
    <property type="gene ID" value="EN70_7312"/>
</dbReference>
<dbReference type="FunCoup" id="A0A1I7VXB1">
    <property type="interactions" value="235"/>
</dbReference>
<accession>A0A1S0U091</accession>
<protein>
    <submittedName>
        <fullName evidence="4">CX domain-containing protein</fullName>
    </submittedName>
</protein>
<sequence length="156" mass="17704">MNRWEAYQYSPSVVLQNQVMVQDSKGLSEHEVFQHATVGNFLGSNIEGSGSGFMRCVYTAKNAVNATVTLLCDLNAGCCERGCCPQDLFWMAGVFILLVFVLLVFVVGACIVICCYWRTKKEQRREAYEYSIYGSQVGMYPDGYSYYANRPVFQRY</sequence>
<keyword evidence="1" id="KW-1133">Transmembrane helix</keyword>
<proteinExistence type="predicted"/>
<evidence type="ECO:0000313" key="4">
    <source>
        <dbReference type="WBParaSite" id="EN70_7312"/>
    </source>
</evidence>
<reference evidence="2 3" key="1">
    <citation type="submission" date="2012-04" db="EMBL/GenBank/DDBJ databases">
        <title>The Genome Sequence of Loa loa.</title>
        <authorList>
            <consortium name="The Broad Institute Genome Sequencing Platform"/>
            <consortium name="Broad Institute Genome Sequencing Center for Infectious Disease"/>
            <person name="Nutman T.B."/>
            <person name="Fink D.L."/>
            <person name="Russ C."/>
            <person name="Young S."/>
            <person name="Zeng Q."/>
            <person name="Gargeya S."/>
            <person name="Alvarado L."/>
            <person name="Berlin A."/>
            <person name="Chapman S.B."/>
            <person name="Chen Z."/>
            <person name="Freedman E."/>
            <person name="Gellesch M."/>
            <person name="Goldberg J."/>
            <person name="Griggs A."/>
            <person name="Gujja S."/>
            <person name="Heilman E.R."/>
            <person name="Heiman D."/>
            <person name="Howarth C."/>
            <person name="Mehta T."/>
            <person name="Neiman D."/>
            <person name="Pearson M."/>
            <person name="Roberts A."/>
            <person name="Saif S."/>
            <person name="Shea T."/>
            <person name="Shenoy N."/>
            <person name="Sisk P."/>
            <person name="Stolte C."/>
            <person name="Sykes S."/>
            <person name="White J."/>
            <person name="Yandava C."/>
            <person name="Haas B."/>
            <person name="Henn M.R."/>
            <person name="Nusbaum C."/>
            <person name="Birren B."/>
        </authorList>
    </citation>
    <scope>NUCLEOTIDE SEQUENCE [LARGE SCALE GENOMIC DNA]</scope>
</reference>
<feature type="transmembrane region" description="Helical" evidence="1">
    <location>
        <begin position="88"/>
        <end position="117"/>
    </location>
</feature>
<reference evidence="4" key="2">
    <citation type="submission" date="2016-11" db="UniProtKB">
        <authorList>
            <consortium name="WormBaseParasite"/>
        </authorList>
    </citation>
    <scope>IDENTIFICATION</scope>
</reference>
<accession>A0A1I7VXB1</accession>
<evidence type="ECO:0000313" key="3">
    <source>
        <dbReference type="Proteomes" id="UP000095285"/>
    </source>
</evidence>
<dbReference type="RefSeq" id="XP_020302774.1">
    <property type="nucleotide sequence ID" value="XM_020446943.1"/>
</dbReference>
<organism evidence="3 4">
    <name type="scientific">Loa loa</name>
    <name type="common">Eye worm</name>
    <name type="synonym">Filaria loa</name>
    <dbReference type="NCBI Taxonomy" id="7209"/>
    <lineage>
        <taxon>Eukaryota</taxon>
        <taxon>Metazoa</taxon>
        <taxon>Ecdysozoa</taxon>
        <taxon>Nematoda</taxon>
        <taxon>Chromadorea</taxon>
        <taxon>Rhabditida</taxon>
        <taxon>Spirurina</taxon>
        <taxon>Spiruromorpha</taxon>
        <taxon>Filarioidea</taxon>
        <taxon>Onchocercidae</taxon>
        <taxon>Loa</taxon>
    </lineage>
</organism>
<dbReference type="OrthoDB" id="5919351at2759"/>
<dbReference type="AlphaFoldDB" id="A0A1I7VXB1"/>
<dbReference type="eggNOG" id="ENOG502S9RH">
    <property type="taxonomic scope" value="Eukaryota"/>
</dbReference>